<evidence type="ECO:0000256" key="1">
    <source>
        <dbReference type="ARBA" id="ARBA00001033"/>
    </source>
</evidence>
<evidence type="ECO:0000313" key="9">
    <source>
        <dbReference type="Proteomes" id="UP000002016"/>
    </source>
</evidence>
<dbReference type="Pfam" id="PF00459">
    <property type="entry name" value="Inositol_P"/>
    <property type="match status" value="1"/>
</dbReference>
<dbReference type="InterPro" id="IPR000760">
    <property type="entry name" value="Inositol_monophosphatase-like"/>
</dbReference>
<keyword evidence="5 6" id="KW-0460">Magnesium</keyword>
<dbReference type="KEGG" id="tle:Tlet_1739"/>
<dbReference type="GO" id="GO:0046872">
    <property type="term" value="F:metal ion binding"/>
    <property type="evidence" value="ECO:0007669"/>
    <property type="project" value="UniProtKB-KW"/>
</dbReference>
<evidence type="ECO:0000256" key="2">
    <source>
        <dbReference type="ARBA" id="ARBA00001946"/>
    </source>
</evidence>
<evidence type="ECO:0000256" key="4">
    <source>
        <dbReference type="ARBA" id="ARBA00022801"/>
    </source>
</evidence>
<dbReference type="Proteomes" id="UP000002016">
    <property type="component" value="Chromosome"/>
</dbReference>
<evidence type="ECO:0000256" key="5">
    <source>
        <dbReference type="ARBA" id="ARBA00022842"/>
    </source>
</evidence>
<dbReference type="PROSITE" id="PS00629">
    <property type="entry name" value="IMP_1"/>
    <property type="match status" value="1"/>
</dbReference>
<dbReference type="GO" id="GO:0008934">
    <property type="term" value="F:inositol monophosphate 1-phosphatase activity"/>
    <property type="evidence" value="ECO:0007669"/>
    <property type="project" value="InterPro"/>
</dbReference>
<reference evidence="8 9" key="2">
    <citation type="journal article" date="2009" name="Proc. Natl. Acad. Sci. U.S.A.">
        <title>On the chimeric nature, thermophilic origin, and phylogenetic placement of the Thermotogales.</title>
        <authorList>
            <person name="Zhaxybayeva O."/>
            <person name="Swithers K.S."/>
            <person name="Lapierre P."/>
            <person name="Fournier G.P."/>
            <person name="Bickhart D.M."/>
            <person name="DeBoy R.T."/>
            <person name="Nelson K.E."/>
            <person name="Nesbo C.L."/>
            <person name="Doolittle W.F."/>
            <person name="Gogarten J.P."/>
            <person name="Noll K.M."/>
        </authorList>
    </citation>
    <scope>NUCLEOTIDE SEQUENCE [LARGE SCALE GENOMIC DNA]</scope>
    <source>
        <strain evidence="9">ATCC BAA-301 / DSM 14385 / NBRC 107922 / TMO</strain>
    </source>
</reference>
<proteinExistence type="inferred from homology"/>
<dbReference type="Gene3D" id="3.40.190.80">
    <property type="match status" value="1"/>
</dbReference>
<comment type="cofactor">
    <cofactor evidence="2 6 7">
        <name>Mg(2+)</name>
        <dbReference type="ChEBI" id="CHEBI:18420"/>
    </cofactor>
</comment>
<feature type="binding site" evidence="6">
    <location>
        <position position="82"/>
    </location>
    <ligand>
        <name>Mg(2+)</name>
        <dbReference type="ChEBI" id="CHEBI:18420"/>
        <label>1</label>
        <note>catalytic</note>
    </ligand>
</feature>
<dbReference type="STRING" id="416591.Tlet_1739"/>
<protein>
    <recommendedName>
        <fullName evidence="7">Inositol-1-monophosphatase</fullName>
        <ecNumber evidence="7">3.1.3.25</ecNumber>
    </recommendedName>
</protein>
<keyword evidence="4 7" id="KW-0378">Hydrolase</keyword>
<evidence type="ECO:0000256" key="7">
    <source>
        <dbReference type="RuleBase" id="RU364068"/>
    </source>
</evidence>
<dbReference type="EMBL" id="CP000812">
    <property type="protein sequence ID" value="ABV34293.1"/>
    <property type="molecule type" value="Genomic_DNA"/>
</dbReference>
<dbReference type="GO" id="GO:0007165">
    <property type="term" value="P:signal transduction"/>
    <property type="evidence" value="ECO:0007669"/>
    <property type="project" value="TreeGrafter"/>
</dbReference>
<dbReference type="PRINTS" id="PR00377">
    <property type="entry name" value="IMPHPHTASES"/>
</dbReference>
<evidence type="ECO:0000313" key="8">
    <source>
        <dbReference type="EMBL" id="ABV34293.1"/>
    </source>
</evidence>
<dbReference type="PANTHER" id="PTHR20854:SF4">
    <property type="entry name" value="INOSITOL-1-MONOPHOSPHATASE-RELATED"/>
    <property type="match status" value="1"/>
</dbReference>
<dbReference type="GO" id="GO:0006020">
    <property type="term" value="P:inositol metabolic process"/>
    <property type="evidence" value="ECO:0007669"/>
    <property type="project" value="TreeGrafter"/>
</dbReference>
<dbReference type="HOGENOM" id="CLU_044118_0_4_0"/>
<sequence>MDRMDFSIKIARKVGLYLMEHWGNAENVRQKSSFQDLVSDCDKQAQKMIVQKIKDHFPDDAILAEEGLFEKGDRMWIIDPIDGTMNYVHGLPSFAIGIAYVEKEQVILGVAHDPVLNETYYAIKGQGAYKNGERINVSENSLLKDSIGNTGFYTDFTGIFISAIEKKVRRVRMTGSAILAGAYVACGRFDFFIAKRANSWDVAPLFVLVPEAGGIVTDLSGNQAHLNTGNFLFSNGLLHDQVLEVIREVNKKVRK</sequence>
<dbReference type="SUPFAM" id="SSF56655">
    <property type="entry name" value="Carbohydrate phosphatase"/>
    <property type="match status" value="1"/>
</dbReference>
<dbReference type="AlphaFoldDB" id="A8F809"/>
<organism evidence="8 9">
    <name type="scientific">Pseudothermotoga lettingae (strain ATCC BAA-301 / DSM 14385 / NBRC 107922 / TMO)</name>
    <name type="common">Thermotoga lettingae</name>
    <dbReference type="NCBI Taxonomy" id="416591"/>
    <lineage>
        <taxon>Bacteria</taxon>
        <taxon>Thermotogati</taxon>
        <taxon>Thermotogota</taxon>
        <taxon>Thermotogae</taxon>
        <taxon>Thermotogales</taxon>
        <taxon>Thermotogaceae</taxon>
        <taxon>Pseudothermotoga</taxon>
    </lineage>
</organism>
<dbReference type="InterPro" id="IPR020583">
    <property type="entry name" value="Inositol_monoP_metal-BS"/>
</dbReference>
<comment type="similarity">
    <text evidence="7">Belongs to the inositol monophosphatase superfamily.</text>
</comment>
<dbReference type="EC" id="3.1.3.25" evidence="7"/>
<keyword evidence="3 6" id="KW-0479">Metal-binding</keyword>
<dbReference type="CDD" id="cd01639">
    <property type="entry name" value="IMPase"/>
    <property type="match status" value="1"/>
</dbReference>
<feature type="binding site" evidence="6">
    <location>
        <position position="79"/>
    </location>
    <ligand>
        <name>Mg(2+)</name>
        <dbReference type="ChEBI" id="CHEBI:18420"/>
        <label>1</label>
        <note>catalytic</note>
    </ligand>
</feature>
<dbReference type="RefSeq" id="WP_012003769.1">
    <property type="nucleotide sequence ID" value="NC_009828.1"/>
</dbReference>
<evidence type="ECO:0000256" key="6">
    <source>
        <dbReference type="PIRSR" id="PIRSR600760-2"/>
    </source>
</evidence>
<dbReference type="FunFam" id="3.30.540.10:FF:000003">
    <property type="entry name" value="Inositol-1-monophosphatase"/>
    <property type="match status" value="1"/>
</dbReference>
<accession>A8F809</accession>
<reference evidence="8 9" key="1">
    <citation type="submission" date="2007-08" db="EMBL/GenBank/DDBJ databases">
        <title>Complete sequence of Thermotoga lettingae TMO.</title>
        <authorList>
            <consortium name="US DOE Joint Genome Institute"/>
            <person name="Copeland A."/>
            <person name="Lucas S."/>
            <person name="Lapidus A."/>
            <person name="Barry K."/>
            <person name="Glavina del Rio T."/>
            <person name="Dalin E."/>
            <person name="Tice H."/>
            <person name="Pitluck S."/>
            <person name="Foster B."/>
            <person name="Bruce D."/>
            <person name="Schmutz J."/>
            <person name="Larimer F."/>
            <person name="Land M."/>
            <person name="Hauser L."/>
            <person name="Kyrpides N."/>
            <person name="Mikhailova N."/>
            <person name="Nelson K."/>
            <person name="Gogarten J.P."/>
            <person name="Noll K."/>
            <person name="Richardson P."/>
        </authorList>
    </citation>
    <scope>NUCLEOTIDE SEQUENCE [LARGE SCALE GENOMIC DNA]</scope>
    <source>
        <strain evidence="9">ATCC BAA-301 / DSM 14385 / NBRC 107922 / TMO</strain>
    </source>
</reference>
<keyword evidence="9" id="KW-1185">Reference proteome</keyword>
<dbReference type="OrthoDB" id="9772456at2"/>
<feature type="binding site" evidence="6">
    <location>
        <position position="81"/>
    </location>
    <ligand>
        <name>Mg(2+)</name>
        <dbReference type="ChEBI" id="CHEBI:18420"/>
        <label>1</label>
        <note>catalytic</note>
    </ligand>
</feature>
<dbReference type="Gene3D" id="3.30.540.10">
    <property type="entry name" value="Fructose-1,6-Bisphosphatase, subunit A, domain 1"/>
    <property type="match status" value="1"/>
</dbReference>
<evidence type="ECO:0000256" key="3">
    <source>
        <dbReference type="ARBA" id="ARBA00022723"/>
    </source>
</evidence>
<dbReference type="InterPro" id="IPR033942">
    <property type="entry name" value="IMPase"/>
</dbReference>
<feature type="binding site" evidence="6">
    <location>
        <position position="201"/>
    </location>
    <ligand>
        <name>Mg(2+)</name>
        <dbReference type="ChEBI" id="CHEBI:18420"/>
        <label>1</label>
        <note>catalytic</note>
    </ligand>
</feature>
<name>A8F809_PSELT</name>
<comment type="catalytic activity">
    <reaction evidence="1 7">
        <text>a myo-inositol phosphate + H2O = myo-inositol + phosphate</text>
        <dbReference type="Rhea" id="RHEA:24056"/>
        <dbReference type="ChEBI" id="CHEBI:15377"/>
        <dbReference type="ChEBI" id="CHEBI:17268"/>
        <dbReference type="ChEBI" id="CHEBI:43474"/>
        <dbReference type="ChEBI" id="CHEBI:84139"/>
        <dbReference type="EC" id="3.1.3.25"/>
    </reaction>
</comment>
<dbReference type="eggNOG" id="COG0483">
    <property type="taxonomic scope" value="Bacteria"/>
</dbReference>
<dbReference type="PANTHER" id="PTHR20854">
    <property type="entry name" value="INOSITOL MONOPHOSPHATASE"/>
    <property type="match status" value="1"/>
</dbReference>
<gene>
    <name evidence="8" type="ordered locus">Tlet_1739</name>
</gene>
<feature type="binding site" evidence="6">
    <location>
        <position position="65"/>
    </location>
    <ligand>
        <name>Mg(2+)</name>
        <dbReference type="ChEBI" id="CHEBI:18420"/>
        <label>1</label>
        <note>catalytic</note>
    </ligand>
</feature>